<dbReference type="Pfam" id="PF15739">
    <property type="entry name" value="TSNAXIP1_N"/>
    <property type="match status" value="1"/>
</dbReference>
<evidence type="ECO:0000256" key="1">
    <source>
        <dbReference type="ARBA" id="ARBA00023054"/>
    </source>
</evidence>
<proteinExistence type="predicted"/>
<keyword evidence="1 2" id="KW-0175">Coiled coil</keyword>
<sequence length="232" mass="25983">MALPDLFKKPSSLACLRPANIQQLGIKQEAADEKPQLLQRLETCLHQAKHAAASLQVHSNSWGAAKLDVDVYRQVFHMFIASMTTYRPLLLRIQQAYDVALQDAAGSAYDHVHLQTELSMMPQRHAEAVAAARAEASARAAAMQDELQHKLQELQQQADQAEAECVQIDEQLHYFQKHILQARRELDQIDTANRRGYKELLDNSSWHLLAQLPGLSSNAPGSHVGKAYRMSS</sequence>
<protein>
    <recommendedName>
        <fullName evidence="3">Translin-associated factor X-interacting protein 1 N-terminal domain-containing protein</fullName>
    </recommendedName>
</protein>
<dbReference type="EMBL" id="FNXT01000906">
    <property type="protein sequence ID" value="SZX69139.1"/>
    <property type="molecule type" value="Genomic_DNA"/>
</dbReference>
<keyword evidence="5" id="KW-1185">Reference proteome</keyword>
<reference evidence="4 5" key="1">
    <citation type="submission" date="2016-10" db="EMBL/GenBank/DDBJ databases">
        <authorList>
            <person name="Cai Z."/>
        </authorList>
    </citation>
    <scope>NUCLEOTIDE SEQUENCE [LARGE SCALE GENOMIC DNA]</scope>
</reference>
<organism evidence="4 5">
    <name type="scientific">Tetradesmus obliquus</name>
    <name type="common">Green alga</name>
    <name type="synonym">Acutodesmus obliquus</name>
    <dbReference type="NCBI Taxonomy" id="3088"/>
    <lineage>
        <taxon>Eukaryota</taxon>
        <taxon>Viridiplantae</taxon>
        <taxon>Chlorophyta</taxon>
        <taxon>core chlorophytes</taxon>
        <taxon>Chlorophyceae</taxon>
        <taxon>CS clade</taxon>
        <taxon>Sphaeropleales</taxon>
        <taxon>Scenedesmaceae</taxon>
        <taxon>Tetradesmus</taxon>
    </lineage>
</organism>
<dbReference type="Proteomes" id="UP000256970">
    <property type="component" value="Unassembled WGS sequence"/>
</dbReference>
<feature type="coiled-coil region" evidence="2">
    <location>
        <begin position="133"/>
        <end position="171"/>
    </location>
</feature>
<gene>
    <name evidence="4" type="ORF">BQ4739_LOCUS9438</name>
</gene>
<evidence type="ECO:0000313" key="4">
    <source>
        <dbReference type="EMBL" id="SZX69139.1"/>
    </source>
</evidence>
<dbReference type="AlphaFoldDB" id="A0A383VWA9"/>
<accession>A0A383VWA9</accession>
<evidence type="ECO:0000256" key="2">
    <source>
        <dbReference type="SAM" id="Coils"/>
    </source>
</evidence>
<evidence type="ECO:0000259" key="3">
    <source>
        <dbReference type="Pfam" id="PF15739"/>
    </source>
</evidence>
<name>A0A383VWA9_TETOB</name>
<evidence type="ECO:0000313" key="5">
    <source>
        <dbReference type="Proteomes" id="UP000256970"/>
    </source>
</evidence>
<dbReference type="InterPro" id="IPR032755">
    <property type="entry name" value="TSNAXIP1_N"/>
</dbReference>
<feature type="domain" description="Translin-associated factor X-interacting protein 1 N-terminal" evidence="3">
    <location>
        <begin position="59"/>
        <end position="161"/>
    </location>
</feature>